<dbReference type="AlphaFoldDB" id="A0AAV4XVP1"/>
<protein>
    <submittedName>
        <fullName evidence="1">Uncharacterized protein</fullName>
    </submittedName>
</protein>
<comment type="caution">
    <text evidence="1">The sequence shown here is derived from an EMBL/GenBank/DDBJ whole genome shotgun (WGS) entry which is preliminary data.</text>
</comment>
<evidence type="ECO:0000313" key="2">
    <source>
        <dbReference type="Proteomes" id="UP001054945"/>
    </source>
</evidence>
<dbReference type="Proteomes" id="UP001054945">
    <property type="component" value="Unassembled WGS sequence"/>
</dbReference>
<proteinExistence type="predicted"/>
<reference evidence="1 2" key="1">
    <citation type="submission" date="2021-06" db="EMBL/GenBank/DDBJ databases">
        <title>Caerostris extrusa draft genome.</title>
        <authorList>
            <person name="Kono N."/>
            <person name="Arakawa K."/>
        </authorList>
    </citation>
    <scope>NUCLEOTIDE SEQUENCE [LARGE SCALE GENOMIC DNA]</scope>
</reference>
<gene>
    <name evidence="1" type="ORF">CEXT_470401</name>
</gene>
<dbReference type="EMBL" id="BPLR01018395">
    <property type="protein sequence ID" value="GIY99202.1"/>
    <property type="molecule type" value="Genomic_DNA"/>
</dbReference>
<sequence>MLVTFGLNSLKEKIKTSGGDYPRARPLVTVHQGARCATKALHQVTMFTDYSAKWRSSWSELVKRKERGNDQGKSNP</sequence>
<keyword evidence="2" id="KW-1185">Reference proteome</keyword>
<name>A0AAV4XVP1_CAEEX</name>
<organism evidence="1 2">
    <name type="scientific">Caerostris extrusa</name>
    <name type="common">Bark spider</name>
    <name type="synonym">Caerostris bankana</name>
    <dbReference type="NCBI Taxonomy" id="172846"/>
    <lineage>
        <taxon>Eukaryota</taxon>
        <taxon>Metazoa</taxon>
        <taxon>Ecdysozoa</taxon>
        <taxon>Arthropoda</taxon>
        <taxon>Chelicerata</taxon>
        <taxon>Arachnida</taxon>
        <taxon>Araneae</taxon>
        <taxon>Araneomorphae</taxon>
        <taxon>Entelegynae</taxon>
        <taxon>Araneoidea</taxon>
        <taxon>Araneidae</taxon>
        <taxon>Caerostris</taxon>
    </lineage>
</organism>
<accession>A0AAV4XVP1</accession>
<evidence type="ECO:0000313" key="1">
    <source>
        <dbReference type="EMBL" id="GIY99202.1"/>
    </source>
</evidence>